<dbReference type="CDD" id="cd10289">
    <property type="entry name" value="GST_C_AaRS_like"/>
    <property type="match status" value="1"/>
</dbReference>
<proteinExistence type="predicted"/>
<gene>
    <name evidence="6" type="ORF">VSP0166_LOCUS2229</name>
</gene>
<sequence>MALVFDNSPDSVVAIGICKLGGLKYEISSGSDLSLTLEAGDEIKGSAVINFLVKEVPSVLGSDEKEQEEAQAWMDKKTNIGELNKHLTLRVYIADGLEPTIADLRVFSQMRDQIIKQKAPQRNQFVNVTRWFNHLQSLFAPHLSAVAIKLAYTAPKKPEKKKQEKKPNSQNQRRAPAQKVTGFARLCLQVGKIVSIEVHPTVESLYVEKIDLGEDQPRTVVSKLAEKIPIGEMKDRLVVVASNLLPATLQGVESAGLVFCASIGDSVEVLSPPEGSKIGEQIQVQGLNIQPDKEPITRKVFSKALKGLKTNDDCVACYKDVPLSTSKGNVTVASLKGAEIK</sequence>
<evidence type="ECO:0000256" key="2">
    <source>
        <dbReference type="ARBA" id="ARBA00022884"/>
    </source>
</evidence>
<evidence type="ECO:0000313" key="6">
    <source>
        <dbReference type="EMBL" id="CAE2203459.1"/>
    </source>
</evidence>
<dbReference type="Gene3D" id="2.40.50.140">
    <property type="entry name" value="Nucleic acid-binding proteins"/>
    <property type="match status" value="1"/>
</dbReference>
<dbReference type="Gene3D" id="1.20.1050.130">
    <property type="match status" value="1"/>
</dbReference>
<dbReference type="PROSITE" id="PS50886">
    <property type="entry name" value="TRBD"/>
    <property type="match status" value="1"/>
</dbReference>
<dbReference type="AlphaFoldDB" id="A0A7S4M6L6"/>
<dbReference type="PANTHER" id="PTHR11586">
    <property type="entry name" value="TRNA-AMINOACYLATION COFACTOR ARC1 FAMILY MEMBER"/>
    <property type="match status" value="1"/>
</dbReference>
<evidence type="ECO:0000256" key="3">
    <source>
        <dbReference type="PROSITE-ProRule" id="PRU00209"/>
    </source>
</evidence>
<keyword evidence="1 3" id="KW-0820">tRNA-binding</keyword>
<dbReference type="SUPFAM" id="SSF50249">
    <property type="entry name" value="Nucleic acid-binding proteins"/>
    <property type="match status" value="1"/>
</dbReference>
<feature type="domain" description="TRNA-binding" evidence="5">
    <location>
        <begin position="182"/>
        <end position="283"/>
    </location>
</feature>
<dbReference type="InterPro" id="IPR036282">
    <property type="entry name" value="Glutathione-S-Trfase_C_sf"/>
</dbReference>
<dbReference type="InterPro" id="IPR002547">
    <property type="entry name" value="tRNA-bd_dom"/>
</dbReference>
<evidence type="ECO:0000259" key="5">
    <source>
        <dbReference type="PROSITE" id="PS50886"/>
    </source>
</evidence>
<evidence type="ECO:0000256" key="4">
    <source>
        <dbReference type="SAM" id="MobiDB-lite"/>
    </source>
</evidence>
<dbReference type="EMBL" id="HBKP01003123">
    <property type="protein sequence ID" value="CAE2203459.1"/>
    <property type="molecule type" value="Transcribed_RNA"/>
</dbReference>
<dbReference type="Pfam" id="PF01588">
    <property type="entry name" value="tRNA_bind"/>
    <property type="match status" value="1"/>
</dbReference>
<reference evidence="6" key="1">
    <citation type="submission" date="2021-01" db="EMBL/GenBank/DDBJ databases">
        <authorList>
            <person name="Corre E."/>
            <person name="Pelletier E."/>
            <person name="Niang G."/>
            <person name="Scheremetjew M."/>
            <person name="Finn R."/>
            <person name="Kale V."/>
            <person name="Holt S."/>
            <person name="Cochrane G."/>
            <person name="Meng A."/>
            <person name="Brown T."/>
            <person name="Cohen L."/>
        </authorList>
    </citation>
    <scope>NUCLEOTIDE SEQUENCE</scope>
    <source>
        <strain evidence="6">DIVA3 518/3/11/1/6</strain>
    </source>
</reference>
<name>A0A7S4M6L6_9EUKA</name>
<dbReference type="InterPro" id="IPR051270">
    <property type="entry name" value="Tyrosine-tRNA_ligase_regulator"/>
</dbReference>
<dbReference type="SUPFAM" id="SSF47616">
    <property type="entry name" value="GST C-terminal domain-like"/>
    <property type="match status" value="1"/>
</dbReference>
<protein>
    <recommendedName>
        <fullName evidence="5">tRNA-binding domain-containing protein</fullName>
    </recommendedName>
</protein>
<dbReference type="Pfam" id="PF21972">
    <property type="entry name" value="Arc1p_N_like"/>
    <property type="match status" value="1"/>
</dbReference>
<dbReference type="GO" id="GO:0032991">
    <property type="term" value="C:protein-containing complex"/>
    <property type="evidence" value="ECO:0007669"/>
    <property type="project" value="UniProtKB-ARBA"/>
</dbReference>
<evidence type="ECO:0000256" key="1">
    <source>
        <dbReference type="ARBA" id="ARBA00022555"/>
    </source>
</evidence>
<dbReference type="PANTHER" id="PTHR11586:SF33">
    <property type="entry name" value="AMINOACYL TRNA SYNTHASE COMPLEX-INTERACTING MULTIFUNCTIONAL PROTEIN 1"/>
    <property type="match status" value="1"/>
</dbReference>
<keyword evidence="2 3" id="KW-0694">RNA-binding</keyword>
<feature type="region of interest" description="Disordered" evidence="4">
    <location>
        <begin position="156"/>
        <end position="177"/>
    </location>
</feature>
<dbReference type="InterPro" id="IPR012340">
    <property type="entry name" value="NA-bd_OB-fold"/>
</dbReference>
<dbReference type="InterPro" id="IPR053836">
    <property type="entry name" value="Arc1-like_N"/>
</dbReference>
<accession>A0A7S4M6L6</accession>
<dbReference type="GO" id="GO:0000049">
    <property type="term" value="F:tRNA binding"/>
    <property type="evidence" value="ECO:0007669"/>
    <property type="project" value="UniProtKB-UniRule"/>
</dbReference>
<organism evidence="6">
    <name type="scientific">Vannella robusta</name>
    <dbReference type="NCBI Taxonomy" id="1487602"/>
    <lineage>
        <taxon>Eukaryota</taxon>
        <taxon>Amoebozoa</taxon>
        <taxon>Discosea</taxon>
        <taxon>Flabellinia</taxon>
        <taxon>Vannellidae</taxon>
        <taxon>Vannella</taxon>
    </lineage>
</organism>